<dbReference type="OrthoDB" id="1119199at2"/>
<dbReference type="Pfam" id="PF00246">
    <property type="entry name" value="Peptidase_M14"/>
    <property type="match status" value="1"/>
</dbReference>
<evidence type="ECO:0000259" key="2">
    <source>
        <dbReference type="PROSITE" id="PS52035"/>
    </source>
</evidence>
<dbReference type="PROSITE" id="PS52035">
    <property type="entry name" value="PEPTIDASE_M14"/>
    <property type="match status" value="1"/>
</dbReference>
<gene>
    <name evidence="3" type="ORF">GJV76_06625</name>
</gene>
<comment type="caution">
    <text evidence="1">Lacks conserved residue(s) required for the propagation of feature annotation.</text>
</comment>
<dbReference type="SUPFAM" id="SSF53187">
    <property type="entry name" value="Zn-dependent exopeptidases"/>
    <property type="match status" value="1"/>
</dbReference>
<evidence type="ECO:0000313" key="3">
    <source>
        <dbReference type="EMBL" id="MTG97816.1"/>
    </source>
</evidence>
<dbReference type="EMBL" id="WMJX01000010">
    <property type="protein sequence ID" value="MTG97816.1"/>
    <property type="molecule type" value="Genomic_DNA"/>
</dbReference>
<dbReference type="GO" id="GO:0006508">
    <property type="term" value="P:proteolysis"/>
    <property type="evidence" value="ECO:0007669"/>
    <property type="project" value="InterPro"/>
</dbReference>
<dbReference type="InterPro" id="IPR000834">
    <property type="entry name" value="Peptidase_M14"/>
</dbReference>
<evidence type="ECO:0000313" key="4">
    <source>
        <dbReference type="Proteomes" id="UP000438760"/>
    </source>
</evidence>
<keyword evidence="4" id="KW-1185">Reference proteome</keyword>
<evidence type="ECO:0000256" key="1">
    <source>
        <dbReference type="PROSITE-ProRule" id="PRU01379"/>
    </source>
</evidence>
<dbReference type="AlphaFoldDB" id="A0A6I3LJR9"/>
<name>A0A6I3LJR9_9FLAO</name>
<dbReference type="SMART" id="SM00631">
    <property type="entry name" value="Zn_pept"/>
    <property type="match status" value="1"/>
</dbReference>
<dbReference type="RefSeq" id="WP_155091857.1">
    <property type="nucleotide sequence ID" value="NZ_CP102754.1"/>
</dbReference>
<dbReference type="Gene3D" id="3.40.630.10">
    <property type="entry name" value="Zn peptidases"/>
    <property type="match status" value="1"/>
</dbReference>
<dbReference type="Proteomes" id="UP000438760">
    <property type="component" value="Unassembled WGS sequence"/>
</dbReference>
<organism evidence="3 4">
    <name type="scientific">Myroides albus</name>
    <dbReference type="NCBI Taxonomy" id="2562892"/>
    <lineage>
        <taxon>Bacteria</taxon>
        <taxon>Pseudomonadati</taxon>
        <taxon>Bacteroidota</taxon>
        <taxon>Flavobacteriia</taxon>
        <taxon>Flavobacteriales</taxon>
        <taxon>Flavobacteriaceae</taxon>
        <taxon>Myroides</taxon>
    </lineage>
</organism>
<accession>A0A6I3LJR9</accession>
<dbReference type="GO" id="GO:0004181">
    <property type="term" value="F:metallocarboxypeptidase activity"/>
    <property type="evidence" value="ECO:0007669"/>
    <property type="project" value="InterPro"/>
</dbReference>
<comment type="similarity">
    <text evidence="1">Belongs to the peptidase M14 family.</text>
</comment>
<reference evidence="3 4" key="1">
    <citation type="submission" date="2019-11" db="EMBL/GenBank/DDBJ databases">
        <title>Genome of Strain BIT-d1.</title>
        <authorList>
            <person name="Yang Y."/>
        </authorList>
    </citation>
    <scope>NUCLEOTIDE SEQUENCE [LARGE SCALE GENOMIC DNA]</scope>
    <source>
        <strain evidence="3 4">BIT-d1</strain>
    </source>
</reference>
<comment type="caution">
    <text evidence="3">The sequence shown here is derived from an EMBL/GenBank/DDBJ whole genome shotgun (WGS) entry which is preliminary data.</text>
</comment>
<dbReference type="GO" id="GO:0008270">
    <property type="term" value="F:zinc ion binding"/>
    <property type="evidence" value="ECO:0007669"/>
    <property type="project" value="InterPro"/>
</dbReference>
<proteinExistence type="inferred from homology"/>
<feature type="domain" description="Peptidase M14" evidence="2">
    <location>
        <begin position="8"/>
        <end position="269"/>
    </location>
</feature>
<sequence>MEVDNIVKTNTYSKIKGRYITNKSIEDFLRDLKYSFKLNIEGESVLGKEIKSITWGNGSIRILMWSQMHGNESTTTKAVIDLLNYLSDDTQVEVLKWRDIFTLRIIPILNPDGAEFYTRVNANGIDLNRDSIDLKEPESRILRKSIEDFKPNFAFNLHDQRTIFGVGSSNLPATISFLSPAYNFERDINSYREVAMKLIAAVKDKLERDLPGQVGRFDDSFNINCIGDYCQTLNIPTVLFEAGHYQGDYDREQTRMFVFKSLLYMLDGIATQSYFNYTIEDYFQIPENEKNFCDVALTNVVFSDSGESYIVNIQFLEELEEEKVKFCPIVVDINKKQSKFVHLSINKVFYFKKSSRFMIEMLNKNLSDVVNIEDVEVKKLLKK</sequence>
<protein>
    <submittedName>
        <fullName evidence="3">DUF2817 domain-containing protein</fullName>
    </submittedName>
</protein>
<dbReference type="CDD" id="cd06239">
    <property type="entry name" value="M14-like"/>
    <property type="match status" value="1"/>
</dbReference>